<feature type="signal peptide" evidence="1">
    <location>
        <begin position="1"/>
        <end position="21"/>
    </location>
</feature>
<accession>A0ABS8C0I4</accession>
<name>A0ABS8C0I4_9ALTE</name>
<feature type="chain" id="PRO_5046387137" evidence="1">
    <location>
        <begin position="22"/>
        <end position="806"/>
    </location>
</feature>
<dbReference type="InterPro" id="IPR013320">
    <property type="entry name" value="ConA-like_dom_sf"/>
</dbReference>
<keyword evidence="1" id="KW-0732">Signal</keyword>
<reference evidence="2 3" key="1">
    <citation type="submission" date="2021-10" db="EMBL/GenBank/DDBJ databases">
        <title>Alishewanella koreense sp. nov. isolated from seawater of southwestern coast in South Korea and the proposal for the reclassification of Rheinheimera perlucida and Rheinheimera tuosuensis as Arsukibacterium perlucida and Arsukibacterium tuosuensis.</title>
        <authorList>
            <person name="Kim K.H."/>
            <person name="Ruan W."/>
            <person name="Kim K.R."/>
            <person name="Baek J.H."/>
            <person name="Jeon C.O."/>
        </authorList>
    </citation>
    <scope>NUCLEOTIDE SEQUENCE [LARGE SCALE GENOMIC DNA]</scope>
    <source>
        <strain evidence="2 3">16-MA</strain>
    </source>
</reference>
<evidence type="ECO:0000256" key="1">
    <source>
        <dbReference type="SAM" id="SignalP"/>
    </source>
</evidence>
<dbReference type="Proteomes" id="UP000633814">
    <property type="component" value="Unassembled WGS sequence"/>
</dbReference>
<dbReference type="RefSeq" id="WP_226749649.1">
    <property type="nucleotide sequence ID" value="NZ_JAEINI020000001.1"/>
</dbReference>
<organism evidence="2 3">
    <name type="scientific">Alishewanella maricola</name>
    <dbReference type="NCBI Taxonomy" id="2795740"/>
    <lineage>
        <taxon>Bacteria</taxon>
        <taxon>Pseudomonadati</taxon>
        <taxon>Pseudomonadota</taxon>
        <taxon>Gammaproteobacteria</taxon>
        <taxon>Alteromonadales</taxon>
        <taxon>Alteromonadaceae</taxon>
        <taxon>Alishewanella</taxon>
    </lineage>
</organism>
<sequence length="806" mass="85890">MRIFLLVLAIMLLLGCGGAEVEQNPPPALPNNTNNYNGPAPQTTDIQQFKLNLWDNLVADNRCGSCHQPGNTAPFFVRRDDINLAYTAALPLVNLADPAQSLLVQKVAGGHNCWLSSNTACADTITQWLRNWGNTSGAEQVAVRLVAPVIRDAGASKALPESPGLFAAEVYPLVRQYCLNCHAPSATVAQAPFFAANDLSAAYQASRSLINLDRPALSRLVARLGGEFHNCWSDCANDAAQMLAAITKIAEAVPLAELDPTLVPSKALRLEDGVVASSGGRYESNQIAFYQFKEGQGSQAFDTSGVEPAANLTLQGDFNWLTGWGLQINSGRAQASTQSSAKLARLIGATGELSIEAWLIPANVVQAGPAAIVSYAGSAISRNLTLGQTQYNYDFLLRSSASNFAGQPALSTADADELLQASLQHVVLTQDPVNGQRIYINGQDSGVRREAASISNWDDSFALMLGSEADGSRQWQGSVRLLAIHNRALSAAQITQNFSIGVGQKFYLPFAIGHLIDLPQSYIVFEVAQFDNYSYLFSQPYLINLDGAALPADVTISGMALAINGKESSGGQAWIKQRFNVPTGTVLTEPHTLSALGTIIAAESGANSDEFFLSFAEIGAFSNVRSKASFPQQDVSMASSSSSDIGIRPFAAIHASMSQLTGVSQANPAVANTYQTIARQLPATPNIETFISAQQMAITQLGIAYCNAAISNSTLRSAWFPAIDFNASPAEALSPANRDSLIEPLLQRFMPLQAATDIANSDARVELNNLVDRLSQCHGSCDSQRTQTIAKAACTAVLASAQMLVY</sequence>
<dbReference type="Pfam" id="PF13385">
    <property type="entry name" value="Laminin_G_3"/>
    <property type="match status" value="1"/>
</dbReference>
<comment type="caution">
    <text evidence="2">The sequence shown here is derived from an EMBL/GenBank/DDBJ whole genome shotgun (WGS) entry which is preliminary data.</text>
</comment>
<proteinExistence type="predicted"/>
<gene>
    <name evidence="2" type="ORF">JAO78_001830</name>
</gene>
<dbReference type="EMBL" id="JAEINI020000001">
    <property type="protein sequence ID" value="MCB5225560.1"/>
    <property type="molecule type" value="Genomic_DNA"/>
</dbReference>
<evidence type="ECO:0000313" key="2">
    <source>
        <dbReference type="EMBL" id="MCB5225560.1"/>
    </source>
</evidence>
<keyword evidence="3" id="KW-1185">Reference proteome</keyword>
<protein>
    <submittedName>
        <fullName evidence="2">LamG domain-containing protein</fullName>
    </submittedName>
</protein>
<dbReference type="Gene3D" id="2.60.120.200">
    <property type="match status" value="1"/>
</dbReference>
<dbReference type="PROSITE" id="PS51257">
    <property type="entry name" value="PROKAR_LIPOPROTEIN"/>
    <property type="match status" value="1"/>
</dbReference>
<evidence type="ECO:0000313" key="3">
    <source>
        <dbReference type="Proteomes" id="UP000633814"/>
    </source>
</evidence>
<dbReference type="SUPFAM" id="SSF49899">
    <property type="entry name" value="Concanavalin A-like lectins/glucanases"/>
    <property type="match status" value="1"/>
</dbReference>